<evidence type="ECO:0000313" key="2">
    <source>
        <dbReference type="Proteomes" id="UP000070136"/>
    </source>
</evidence>
<protein>
    <submittedName>
        <fullName evidence="1">Uncharacterized protein</fullName>
    </submittedName>
</protein>
<accession>A0A139QCF0</accession>
<proteinExistence type="predicted"/>
<organism evidence="1 2">
    <name type="scientific">Streptococcus mitis</name>
    <dbReference type="NCBI Taxonomy" id="28037"/>
    <lineage>
        <taxon>Bacteria</taxon>
        <taxon>Bacillati</taxon>
        <taxon>Bacillota</taxon>
        <taxon>Bacilli</taxon>
        <taxon>Lactobacillales</taxon>
        <taxon>Streptococcaceae</taxon>
        <taxon>Streptococcus</taxon>
        <taxon>Streptococcus mitis group</taxon>
    </lineage>
</organism>
<gene>
    <name evidence="1" type="ORF">SMIDD28_00152</name>
</gene>
<evidence type="ECO:0000313" key="1">
    <source>
        <dbReference type="EMBL" id="KXU00254.1"/>
    </source>
</evidence>
<comment type="caution">
    <text evidence="1">The sequence shown here is derived from an EMBL/GenBank/DDBJ whole genome shotgun (WGS) entry which is preliminary data.</text>
</comment>
<sequence length="37" mass="4674">MRRRKELPKESLREGFFMANLNLNFCTRNFFEKRVFF</sequence>
<name>A0A139QCF0_STRMT</name>
<dbReference type="EMBL" id="LQOA01000007">
    <property type="protein sequence ID" value="KXU00254.1"/>
    <property type="molecule type" value="Genomic_DNA"/>
</dbReference>
<dbReference type="Proteomes" id="UP000070136">
    <property type="component" value="Unassembled WGS sequence"/>
</dbReference>
<dbReference type="PATRIC" id="fig|28037.234.peg.162"/>
<reference evidence="1 2" key="1">
    <citation type="submission" date="2016-01" db="EMBL/GenBank/DDBJ databases">
        <title>Highly variable Streptococcus oralis are common among viridans streptococci isolated from primates.</title>
        <authorList>
            <person name="Denapaite D."/>
            <person name="Rieger M."/>
            <person name="Koendgen S."/>
            <person name="Brueckner R."/>
            <person name="Ochigava I."/>
            <person name="Kappeler P."/>
            <person name="Maetz-Rensing K."/>
            <person name="Leendertz F."/>
            <person name="Hakenbeck R."/>
        </authorList>
    </citation>
    <scope>NUCLEOTIDE SEQUENCE [LARGE SCALE GENOMIC DNA]</scope>
    <source>
        <strain evidence="1 2">DD28</strain>
    </source>
</reference>
<dbReference type="AlphaFoldDB" id="A0A139QCF0"/>